<evidence type="ECO:0000313" key="2">
    <source>
        <dbReference type="EMBL" id="KRU11025.1"/>
    </source>
</evidence>
<name>A0A0H3J690_CLOPA</name>
<evidence type="ECO:0000313" key="1">
    <source>
        <dbReference type="EMBL" id="AJA52967.1"/>
    </source>
</evidence>
<dbReference type="Proteomes" id="UP000028042">
    <property type="component" value="Unassembled WGS sequence"/>
</dbReference>
<reference evidence="1 4" key="1">
    <citation type="journal article" date="2015" name="Genome Announc.">
        <title>Complete Genome Sequence of the Nitrogen-Fixing and Solvent-Producing Clostridium pasteurianum DSM 525.</title>
        <authorList>
            <person name="Poehlein A."/>
            <person name="Grosse-Honebrink A."/>
            <person name="Zhang Y."/>
            <person name="Minton N.P."/>
            <person name="Daniel R."/>
        </authorList>
    </citation>
    <scope>NUCLEOTIDE SEQUENCE [LARGE SCALE GENOMIC DNA]</scope>
    <source>
        <strain evidence="1">DSM 525</strain>
        <strain evidence="4">DSM 525 / ATCC 6013</strain>
    </source>
</reference>
<gene>
    <name evidence="1" type="ORF">CLPA_c29130</name>
    <name evidence="2" type="ORF">CP6013_00272</name>
</gene>
<dbReference type="KEGG" id="cpat:CLPA_c29130"/>
<dbReference type="AlphaFoldDB" id="A0A0H3J690"/>
<dbReference type="EMBL" id="JPGY02000001">
    <property type="protein sequence ID" value="KRU11025.1"/>
    <property type="molecule type" value="Genomic_DNA"/>
</dbReference>
<evidence type="ECO:0000313" key="3">
    <source>
        <dbReference type="Proteomes" id="UP000028042"/>
    </source>
</evidence>
<dbReference type="GeneID" id="93075035"/>
<accession>A0A0H3J690</accession>
<keyword evidence="4" id="KW-1185">Reference proteome</keyword>
<organism evidence="1 4">
    <name type="scientific">Clostridium pasteurianum DSM 525 = ATCC 6013</name>
    <dbReference type="NCBI Taxonomy" id="1262449"/>
    <lineage>
        <taxon>Bacteria</taxon>
        <taxon>Bacillati</taxon>
        <taxon>Bacillota</taxon>
        <taxon>Clostridia</taxon>
        <taxon>Eubacteriales</taxon>
        <taxon>Clostridiaceae</taxon>
        <taxon>Clostridium</taxon>
    </lineage>
</organism>
<dbReference type="KEGG" id="cpae:CPAST_c29130"/>
<reference evidence="2" key="2">
    <citation type="submission" date="2015-10" db="EMBL/GenBank/DDBJ databases">
        <title>Improved Draft Genome Sequence of Clostridium pasteurianum Strain ATCC 6013 (DSM 525) Using a Hybrid Next-Generation Sequencing Approach.</title>
        <authorList>
            <person name="Pyne M.E."/>
            <person name="Utturkar S.M."/>
            <person name="Brown S.D."/>
            <person name="Moo-Young M."/>
            <person name="Chung D.A."/>
            <person name="Chou P.C."/>
        </authorList>
    </citation>
    <scope>NUCLEOTIDE SEQUENCE</scope>
    <source>
        <strain evidence="2">ATCC 6013</strain>
    </source>
</reference>
<proteinExistence type="predicted"/>
<dbReference type="EMBL" id="CP009268">
    <property type="protein sequence ID" value="AJA52967.1"/>
    <property type="molecule type" value="Genomic_DNA"/>
</dbReference>
<dbReference type="PATRIC" id="fig|1262449.3.peg.1359"/>
<sequence>MASYVVITSINKNSKDFGNFMDVIENCSSFSWHFPHSSVWFIKSDFSTEDITDMIYDSFDTDDESFVIAELKNNKQGWLTDDQWNILNNNIFSDM</sequence>
<dbReference type="RefSeq" id="WP_003443215.1">
    <property type="nucleotide sequence ID" value="NZ_ANZB01000003.1"/>
</dbReference>
<dbReference type="Proteomes" id="UP000030905">
    <property type="component" value="Chromosome"/>
</dbReference>
<reference evidence="2 3" key="3">
    <citation type="journal article" name="Genome Announc.">
        <title>Improved Draft Genome Sequence of Clostridium pasteurianum Strain ATCC 6013 (DSM 525) Using a Hybrid Next-Generation Sequencing Approach.</title>
        <authorList>
            <person name="Pyne M.E."/>
            <person name="Utturkar S."/>
            <person name="Brown S.D."/>
            <person name="Moo-Young M."/>
            <person name="Chung D.A."/>
            <person name="Chou C.P."/>
        </authorList>
    </citation>
    <scope>NUCLEOTIDE SEQUENCE [LARGE SCALE GENOMIC DNA]</scope>
    <source>
        <strain evidence="2 3">ATCC 6013</strain>
    </source>
</reference>
<evidence type="ECO:0000313" key="4">
    <source>
        <dbReference type="Proteomes" id="UP000030905"/>
    </source>
</evidence>
<protein>
    <submittedName>
        <fullName evidence="1">Uncharacterized protein</fullName>
    </submittedName>
</protein>